<keyword evidence="2" id="KW-1185">Reference proteome</keyword>
<gene>
    <name evidence="1" type="ORF">NQ318_016169</name>
</gene>
<reference evidence="1" key="1">
    <citation type="journal article" date="2023" name="Insect Mol. Biol.">
        <title>Genome sequencing provides insights into the evolution of gene families encoding plant cell wall-degrading enzymes in longhorned beetles.</title>
        <authorList>
            <person name="Shin N.R."/>
            <person name="Okamura Y."/>
            <person name="Kirsch R."/>
            <person name="Pauchet Y."/>
        </authorList>
    </citation>
    <scope>NUCLEOTIDE SEQUENCE</scope>
    <source>
        <strain evidence="1">AMC_N1</strain>
    </source>
</reference>
<proteinExistence type="predicted"/>
<evidence type="ECO:0000313" key="1">
    <source>
        <dbReference type="EMBL" id="KAJ8944188.1"/>
    </source>
</evidence>
<protein>
    <submittedName>
        <fullName evidence="1">Uncharacterized protein</fullName>
    </submittedName>
</protein>
<sequence>MRKICSKLVPKNFVVFRAVIGQPGHVQFCMNAPHLFSIPQKVKSSLKTLKRHHQRTLSAVKETCTSTLKDLPESTYQGAFEK</sequence>
<dbReference type="Proteomes" id="UP001162162">
    <property type="component" value="Unassembled WGS sequence"/>
</dbReference>
<accession>A0AAV8XZP0</accession>
<dbReference type="AlphaFoldDB" id="A0AAV8XZP0"/>
<name>A0AAV8XZP0_9CUCU</name>
<dbReference type="EMBL" id="JAPWTK010000264">
    <property type="protein sequence ID" value="KAJ8944188.1"/>
    <property type="molecule type" value="Genomic_DNA"/>
</dbReference>
<organism evidence="1 2">
    <name type="scientific">Aromia moschata</name>
    <dbReference type="NCBI Taxonomy" id="1265417"/>
    <lineage>
        <taxon>Eukaryota</taxon>
        <taxon>Metazoa</taxon>
        <taxon>Ecdysozoa</taxon>
        <taxon>Arthropoda</taxon>
        <taxon>Hexapoda</taxon>
        <taxon>Insecta</taxon>
        <taxon>Pterygota</taxon>
        <taxon>Neoptera</taxon>
        <taxon>Endopterygota</taxon>
        <taxon>Coleoptera</taxon>
        <taxon>Polyphaga</taxon>
        <taxon>Cucujiformia</taxon>
        <taxon>Chrysomeloidea</taxon>
        <taxon>Cerambycidae</taxon>
        <taxon>Cerambycinae</taxon>
        <taxon>Callichromatini</taxon>
        <taxon>Aromia</taxon>
    </lineage>
</organism>
<evidence type="ECO:0000313" key="2">
    <source>
        <dbReference type="Proteomes" id="UP001162162"/>
    </source>
</evidence>
<comment type="caution">
    <text evidence="1">The sequence shown here is derived from an EMBL/GenBank/DDBJ whole genome shotgun (WGS) entry which is preliminary data.</text>
</comment>